<accession>A0A7J3X5F2</accession>
<dbReference type="Gene3D" id="3.20.20.70">
    <property type="entry name" value="Aldolase class I"/>
    <property type="match status" value="1"/>
</dbReference>
<dbReference type="GO" id="GO:0008840">
    <property type="term" value="F:4-hydroxy-tetrahydrodipicolinate synthase activity"/>
    <property type="evidence" value="ECO:0007669"/>
    <property type="project" value="TreeGrafter"/>
</dbReference>
<reference evidence="4" key="1">
    <citation type="journal article" date="2020" name="mSystems">
        <title>Genome- and Community-Level Interaction Insights into Carbon Utilization and Element Cycling Functions of Hydrothermarchaeota in Hydrothermal Sediment.</title>
        <authorList>
            <person name="Zhou Z."/>
            <person name="Liu Y."/>
            <person name="Xu W."/>
            <person name="Pan J."/>
            <person name="Luo Z.H."/>
            <person name="Li M."/>
        </authorList>
    </citation>
    <scope>NUCLEOTIDE SEQUENCE [LARGE SCALE GENOMIC DNA]</scope>
    <source>
        <strain evidence="4">SpSt-1125</strain>
    </source>
</reference>
<evidence type="ECO:0000256" key="1">
    <source>
        <dbReference type="ARBA" id="ARBA00023239"/>
    </source>
</evidence>
<dbReference type="EMBL" id="DRZM01000043">
    <property type="protein sequence ID" value="HHP04374.1"/>
    <property type="molecule type" value="Genomic_DNA"/>
</dbReference>
<gene>
    <name evidence="4" type="ORF">ENM88_01315</name>
</gene>
<evidence type="ECO:0000313" key="4">
    <source>
        <dbReference type="EMBL" id="HHP04374.1"/>
    </source>
</evidence>
<dbReference type="SUPFAM" id="SSF51569">
    <property type="entry name" value="Aldolase"/>
    <property type="match status" value="1"/>
</dbReference>
<dbReference type="CDD" id="cd00408">
    <property type="entry name" value="DHDPS-like"/>
    <property type="match status" value="1"/>
</dbReference>
<dbReference type="PANTHER" id="PTHR12128:SF66">
    <property type="entry name" value="4-HYDROXY-2-OXOGLUTARATE ALDOLASE, MITOCHONDRIAL"/>
    <property type="match status" value="1"/>
</dbReference>
<dbReference type="AlphaFoldDB" id="A0A7J3X5F2"/>
<dbReference type="Pfam" id="PF00701">
    <property type="entry name" value="DHDPS"/>
    <property type="match status" value="1"/>
</dbReference>
<feature type="active site" description="Proton donor/acceptor" evidence="2">
    <location>
        <position position="135"/>
    </location>
</feature>
<keyword evidence="1" id="KW-0456">Lyase</keyword>
<dbReference type="GO" id="GO:0008675">
    <property type="term" value="F:2-dehydro-3-deoxy-phosphogluconate aldolase activity"/>
    <property type="evidence" value="ECO:0007669"/>
    <property type="project" value="UniProtKB-ARBA"/>
</dbReference>
<feature type="active site" description="Schiff-base intermediate with substrate" evidence="2">
    <location>
        <position position="162"/>
    </location>
</feature>
<dbReference type="PRINTS" id="PR00146">
    <property type="entry name" value="DHPICSNTHASE"/>
</dbReference>
<feature type="binding site" evidence="3">
    <location>
        <position position="204"/>
    </location>
    <ligand>
        <name>pyruvate</name>
        <dbReference type="ChEBI" id="CHEBI:15361"/>
    </ligand>
</feature>
<comment type="caution">
    <text evidence="4">The sequence shown here is derived from an EMBL/GenBank/DDBJ whole genome shotgun (WGS) entry which is preliminary data.</text>
</comment>
<dbReference type="PANTHER" id="PTHR12128">
    <property type="entry name" value="DIHYDRODIPICOLINATE SYNTHASE"/>
    <property type="match status" value="1"/>
</dbReference>
<name>A0A7J3X5F2_THEPE</name>
<proteinExistence type="predicted"/>
<sequence>MKGSKLYGLLPPLITPFDHKGNVDVEALKEVVDFLKPWVHGFYICGTYGQGPLMRPEERKLVAEKVLECSGDRKVVVHVGAPDTLTAVELARHAEDIGAHAVASVPPYYYRHHEEAVVRYFEELAASVSIPVYAYNNPPRVGYPITPELAARLKQVGVVGVKDSSFDVLTYIEYKLAAGEDFDVVVGTEALMLPTYVLGAKAFIPGMSNYLPELVYELFNALESGDLAKARELQMKVNEVRRKLHSLGSPIALTYLVLEARGLRAGSPRKPFLRPREEVARKLVEILAPFMRAPSLTG</sequence>
<protein>
    <submittedName>
        <fullName evidence="4">Dihydrodipicolinate synthase family protein</fullName>
    </submittedName>
</protein>
<dbReference type="SMART" id="SM01130">
    <property type="entry name" value="DHDPS"/>
    <property type="match status" value="1"/>
</dbReference>
<evidence type="ECO:0000256" key="2">
    <source>
        <dbReference type="PIRSR" id="PIRSR001365-1"/>
    </source>
</evidence>
<organism evidence="4">
    <name type="scientific">Thermofilum pendens</name>
    <dbReference type="NCBI Taxonomy" id="2269"/>
    <lineage>
        <taxon>Archaea</taxon>
        <taxon>Thermoproteota</taxon>
        <taxon>Thermoprotei</taxon>
        <taxon>Thermofilales</taxon>
        <taxon>Thermofilaceae</taxon>
        <taxon>Thermofilum</taxon>
    </lineage>
</organism>
<dbReference type="PIRSF" id="PIRSF001365">
    <property type="entry name" value="DHDPS"/>
    <property type="match status" value="1"/>
</dbReference>
<evidence type="ECO:0000256" key="3">
    <source>
        <dbReference type="PIRSR" id="PIRSR001365-2"/>
    </source>
</evidence>
<dbReference type="InterPro" id="IPR002220">
    <property type="entry name" value="DapA-like"/>
</dbReference>
<dbReference type="InterPro" id="IPR013785">
    <property type="entry name" value="Aldolase_TIM"/>
</dbReference>